<evidence type="ECO:0000313" key="3">
    <source>
        <dbReference type="Proteomes" id="UP000017819"/>
    </source>
</evidence>
<dbReference type="Proteomes" id="UP000017819">
    <property type="component" value="Unassembled WGS sequence"/>
</dbReference>
<keyword evidence="3" id="KW-1185">Reference proteome</keyword>
<dbReference type="eggNOG" id="COG2267">
    <property type="taxonomic scope" value="Bacteria"/>
</dbReference>
<dbReference type="EMBL" id="AWXZ01000035">
    <property type="protein sequence ID" value="ESR24256.1"/>
    <property type="molecule type" value="Genomic_DNA"/>
</dbReference>
<dbReference type="OrthoDB" id="9788260at2"/>
<dbReference type="EC" id="3.1.1.5" evidence="2"/>
<dbReference type="PATRIC" id="fig|631454.5.peg.2674"/>
<proteinExistence type="predicted"/>
<dbReference type="SUPFAM" id="SSF53474">
    <property type="entry name" value="alpha/beta-Hydrolases"/>
    <property type="match status" value="1"/>
</dbReference>
<dbReference type="InterPro" id="IPR029058">
    <property type="entry name" value="AB_hydrolase_fold"/>
</dbReference>
<sequence>MTLVDIPENPVPPGAVSGEIVASDGVRLRYARWPKKDGVALRGTVSLFGGRAEFIEKYFEVVEDLRSRGFAVATLDWRGQGGSQRLTRNPRKGHVRRFSDYEKDLAVFMREVVLPDCPAPHYALAHSMGGAVLLRHARKSTNLFDRIVLSAPMVSLHERTMPGPFLSRLIAVLRYAGLARHYVPGGGDTAVNTQPFDTNPVTSDRARYDRTEAVLRAAPELGLGAPTIGWVHAALSTIRLFAGRRFPGQVHVPVLIVVAGAEAIVSNLAIERLALRLKTGGQVVVPGAMHELLMERDIYREQFWAAFEAFARPDDLDALLPPRETRRA</sequence>
<dbReference type="Gene3D" id="3.40.50.1820">
    <property type="entry name" value="alpha/beta hydrolase"/>
    <property type="match status" value="1"/>
</dbReference>
<protein>
    <submittedName>
        <fullName evidence="2">Lysophospholipase L2</fullName>
        <ecNumber evidence="2">3.1.1.5</ecNumber>
    </submittedName>
</protein>
<name>V4RDL4_9HYPH</name>
<accession>V4RDL4</accession>
<reference evidence="2 3" key="1">
    <citation type="journal article" date="2014" name="Genome Announc.">
        <title>Draft Genome Sequence of Lutibaculum baratangense Strain AMV1T, Isolated from a Mud Volcano in Andamans, India.</title>
        <authorList>
            <person name="Singh A."/>
            <person name="Sreenivas A."/>
            <person name="Sathyanarayana Reddy G."/>
            <person name="Pinnaka A.K."/>
            <person name="Shivaji S."/>
        </authorList>
    </citation>
    <scope>NUCLEOTIDE SEQUENCE [LARGE SCALE GENOMIC DNA]</scope>
    <source>
        <strain evidence="2 3">AMV1</strain>
    </source>
</reference>
<dbReference type="PANTHER" id="PTHR11614">
    <property type="entry name" value="PHOSPHOLIPASE-RELATED"/>
    <property type="match status" value="1"/>
</dbReference>
<feature type="domain" description="Serine aminopeptidase S33" evidence="1">
    <location>
        <begin position="42"/>
        <end position="297"/>
    </location>
</feature>
<keyword evidence="2" id="KW-0378">Hydrolase</keyword>
<dbReference type="InterPro" id="IPR051044">
    <property type="entry name" value="MAG_DAG_Lipase"/>
</dbReference>
<dbReference type="Pfam" id="PF12146">
    <property type="entry name" value="Hydrolase_4"/>
    <property type="match status" value="1"/>
</dbReference>
<dbReference type="STRING" id="631454.N177_2705"/>
<dbReference type="AlphaFoldDB" id="V4RDL4"/>
<organism evidence="2 3">
    <name type="scientific">Lutibaculum baratangense AMV1</name>
    <dbReference type="NCBI Taxonomy" id="631454"/>
    <lineage>
        <taxon>Bacteria</taxon>
        <taxon>Pseudomonadati</taxon>
        <taxon>Pseudomonadota</taxon>
        <taxon>Alphaproteobacteria</taxon>
        <taxon>Hyphomicrobiales</taxon>
        <taxon>Tepidamorphaceae</taxon>
        <taxon>Lutibaculum</taxon>
    </lineage>
</organism>
<evidence type="ECO:0000313" key="2">
    <source>
        <dbReference type="EMBL" id="ESR24256.1"/>
    </source>
</evidence>
<dbReference type="RefSeq" id="WP_023432834.1">
    <property type="nucleotide sequence ID" value="NZ_AWXZ01000035.1"/>
</dbReference>
<dbReference type="InterPro" id="IPR022742">
    <property type="entry name" value="Hydrolase_4"/>
</dbReference>
<evidence type="ECO:0000259" key="1">
    <source>
        <dbReference type="Pfam" id="PF12146"/>
    </source>
</evidence>
<gene>
    <name evidence="2" type="ORF">N177_2705</name>
</gene>
<comment type="caution">
    <text evidence="2">The sequence shown here is derived from an EMBL/GenBank/DDBJ whole genome shotgun (WGS) entry which is preliminary data.</text>
</comment>
<dbReference type="GO" id="GO:0004622">
    <property type="term" value="F:phosphatidylcholine lysophospholipase activity"/>
    <property type="evidence" value="ECO:0007669"/>
    <property type="project" value="UniProtKB-EC"/>
</dbReference>